<dbReference type="HOGENOM" id="CLU_015846_0_1_1"/>
<evidence type="ECO:0000256" key="1">
    <source>
        <dbReference type="ARBA" id="ARBA00001933"/>
    </source>
</evidence>
<keyword evidence="17" id="KW-1185">Reference proteome</keyword>
<dbReference type="GO" id="GO:0046513">
    <property type="term" value="P:ceramide biosynthetic process"/>
    <property type="evidence" value="ECO:0007669"/>
    <property type="project" value="TreeGrafter"/>
</dbReference>
<dbReference type="FunFam" id="3.40.640.10:FF:000049">
    <property type="entry name" value="serine palmitoyltransferase 1 isoform X1"/>
    <property type="match status" value="1"/>
</dbReference>
<dbReference type="Pfam" id="PF00155">
    <property type="entry name" value="Aminotran_1_2"/>
    <property type="match status" value="1"/>
</dbReference>
<accession>T1JUB9</accession>
<evidence type="ECO:0000256" key="5">
    <source>
        <dbReference type="ARBA" id="ARBA00013220"/>
    </source>
</evidence>
<evidence type="ECO:0000313" key="16">
    <source>
        <dbReference type="EnsemblMetazoa" id="tetur02g00360.1"/>
    </source>
</evidence>
<dbReference type="eggNOG" id="KOG1358">
    <property type="taxonomic scope" value="Eukaryota"/>
</dbReference>
<keyword evidence="9" id="KW-0443">Lipid metabolism</keyword>
<evidence type="ECO:0000256" key="3">
    <source>
        <dbReference type="ARBA" id="ARBA00004991"/>
    </source>
</evidence>
<evidence type="ECO:0000256" key="12">
    <source>
        <dbReference type="ARBA" id="ARBA00041765"/>
    </source>
</evidence>
<evidence type="ECO:0000256" key="6">
    <source>
        <dbReference type="ARBA" id="ARBA00022679"/>
    </source>
</evidence>
<dbReference type="PANTHER" id="PTHR13693">
    <property type="entry name" value="CLASS II AMINOTRANSFERASE/8-AMINO-7-OXONONANOATE SYNTHASE"/>
    <property type="match status" value="1"/>
</dbReference>
<reference evidence="17" key="1">
    <citation type="submission" date="2011-08" db="EMBL/GenBank/DDBJ databases">
        <authorList>
            <person name="Rombauts S."/>
        </authorList>
    </citation>
    <scope>NUCLEOTIDE SEQUENCE</scope>
    <source>
        <strain evidence="17">London</strain>
    </source>
</reference>
<keyword evidence="14" id="KW-0472">Membrane</keyword>
<sequence>MEWLNWNSITSYLRSSLGYHILLEAFLLLIVVYLMFLRKKKSRRPAKLSEKEKQLLIDEWKPEPLAPDIPSDHYALNPKIVTSKYGKHIIVDGKKCLNLATHNYLGLSDEKSLEDAALNGLRKYGVGSCGPRGFYGTVDIHLELESRLAKFLNVEEVILYSYGLSAVASAIPAYAKKGDVIFCDEGVHFAIQKGLTASRSTIKYFKHNDVDDLHRLLIEQEKFDNKNPKLARVIRRFLVVEALYMNYGDICPLREMMELKKKYKVRIFVDETVSFGVLGEHGKGITEHLNIPIEDIDHISSTLEHAISGYGGFCAGTTFIIDHQRLSGLGYCFSASLPPLQVAVAIAALDMLENKPDLTEKLRSNCINMHQKLSRLLSCRVHGDPISPVKHLRFSKELSSYDVETEQLEKICDHAHQKGFALAISRYLDEEVLKNRPSIRLLINASLEETELTEICDVIGEAFDKFIIL</sequence>
<dbReference type="GO" id="GO:0030170">
    <property type="term" value="F:pyridoxal phosphate binding"/>
    <property type="evidence" value="ECO:0007669"/>
    <property type="project" value="InterPro"/>
</dbReference>
<evidence type="ECO:0000256" key="8">
    <source>
        <dbReference type="ARBA" id="ARBA00022919"/>
    </source>
</evidence>
<dbReference type="OMA" id="LTKYGCG"/>
<dbReference type="GO" id="GO:0016020">
    <property type="term" value="C:membrane"/>
    <property type="evidence" value="ECO:0007669"/>
    <property type="project" value="GOC"/>
</dbReference>
<comment type="pathway">
    <text evidence="3">Sphingolipid metabolism.</text>
</comment>
<evidence type="ECO:0000259" key="15">
    <source>
        <dbReference type="Pfam" id="PF00155"/>
    </source>
</evidence>
<comment type="similarity">
    <text evidence="4">Belongs to the class-II pyridoxal-phosphate-dependent aminotransferase family.</text>
</comment>
<dbReference type="OrthoDB" id="3168162at2759"/>
<dbReference type="GO" id="GO:0005783">
    <property type="term" value="C:endoplasmic reticulum"/>
    <property type="evidence" value="ECO:0007669"/>
    <property type="project" value="TreeGrafter"/>
</dbReference>
<keyword evidence="14" id="KW-1133">Transmembrane helix</keyword>
<comment type="pathway">
    <text evidence="2">Lipid metabolism; sphingolipid metabolism.</text>
</comment>
<keyword evidence="10" id="KW-0012">Acyltransferase</keyword>
<evidence type="ECO:0000256" key="10">
    <source>
        <dbReference type="ARBA" id="ARBA00023315"/>
    </source>
</evidence>
<dbReference type="Gene3D" id="3.90.1150.10">
    <property type="entry name" value="Aspartate Aminotransferase, domain 1"/>
    <property type="match status" value="1"/>
</dbReference>
<keyword evidence="6" id="KW-0808">Transferase</keyword>
<keyword evidence="8" id="KW-0746">Sphingolipid metabolism</keyword>
<feature type="domain" description="Aminotransferase class I/classII large" evidence="15">
    <location>
        <begin position="95"/>
        <end position="458"/>
    </location>
</feature>
<dbReference type="Gene3D" id="3.40.640.10">
    <property type="entry name" value="Type I PLP-dependent aspartate aminotransferase-like (Major domain)"/>
    <property type="match status" value="1"/>
</dbReference>
<evidence type="ECO:0000256" key="13">
    <source>
        <dbReference type="ARBA" id="ARBA00042649"/>
    </source>
</evidence>
<reference evidence="16" key="2">
    <citation type="submission" date="2015-06" db="UniProtKB">
        <authorList>
            <consortium name="EnsemblMetazoa"/>
        </authorList>
    </citation>
    <scope>IDENTIFICATION</scope>
</reference>
<dbReference type="KEGG" id="tut:107371712"/>
<evidence type="ECO:0000256" key="4">
    <source>
        <dbReference type="ARBA" id="ARBA00008392"/>
    </source>
</evidence>
<dbReference type="STRING" id="32264.T1JUB9"/>
<dbReference type="GO" id="GO:0046512">
    <property type="term" value="P:sphingosine biosynthetic process"/>
    <property type="evidence" value="ECO:0007669"/>
    <property type="project" value="TreeGrafter"/>
</dbReference>
<dbReference type="SUPFAM" id="SSF53383">
    <property type="entry name" value="PLP-dependent transferases"/>
    <property type="match status" value="1"/>
</dbReference>
<feature type="transmembrane region" description="Helical" evidence="14">
    <location>
        <begin position="17"/>
        <end position="37"/>
    </location>
</feature>
<evidence type="ECO:0000256" key="2">
    <source>
        <dbReference type="ARBA" id="ARBA00004760"/>
    </source>
</evidence>
<gene>
    <name evidence="16" type="primary">107371712</name>
</gene>
<organism evidence="16 17">
    <name type="scientific">Tetranychus urticae</name>
    <name type="common">Two-spotted spider mite</name>
    <dbReference type="NCBI Taxonomy" id="32264"/>
    <lineage>
        <taxon>Eukaryota</taxon>
        <taxon>Metazoa</taxon>
        <taxon>Ecdysozoa</taxon>
        <taxon>Arthropoda</taxon>
        <taxon>Chelicerata</taxon>
        <taxon>Arachnida</taxon>
        <taxon>Acari</taxon>
        <taxon>Acariformes</taxon>
        <taxon>Trombidiformes</taxon>
        <taxon>Prostigmata</taxon>
        <taxon>Eleutherengona</taxon>
        <taxon>Raphignathae</taxon>
        <taxon>Tetranychoidea</taxon>
        <taxon>Tetranychidae</taxon>
        <taxon>Tetranychus</taxon>
    </lineage>
</organism>
<dbReference type="InterPro" id="IPR015422">
    <property type="entry name" value="PyrdxlP-dep_Trfase_small"/>
</dbReference>
<proteinExistence type="inferred from homology"/>
<evidence type="ECO:0000256" key="14">
    <source>
        <dbReference type="SAM" id="Phobius"/>
    </source>
</evidence>
<protein>
    <recommendedName>
        <fullName evidence="11">Serine palmitoyltransferase 1</fullName>
        <ecNumber evidence="5">2.3.1.50</ecNumber>
    </recommendedName>
    <alternativeName>
        <fullName evidence="12">Long chain base biosynthesis protein 1</fullName>
    </alternativeName>
    <alternativeName>
        <fullName evidence="13">Serine-palmitoyl-CoA transferase 1</fullName>
    </alternativeName>
</protein>
<dbReference type="PANTHER" id="PTHR13693:SF2">
    <property type="entry name" value="SERINE PALMITOYLTRANSFERASE 1"/>
    <property type="match status" value="1"/>
</dbReference>
<name>T1JUB9_TETUR</name>
<dbReference type="InterPro" id="IPR004839">
    <property type="entry name" value="Aminotransferase_I/II_large"/>
</dbReference>
<dbReference type="EC" id="2.3.1.50" evidence="5"/>
<dbReference type="Proteomes" id="UP000015104">
    <property type="component" value="Unassembled WGS sequence"/>
</dbReference>
<evidence type="ECO:0000313" key="17">
    <source>
        <dbReference type="Proteomes" id="UP000015104"/>
    </source>
</evidence>
<dbReference type="InterPro" id="IPR015421">
    <property type="entry name" value="PyrdxlP-dep_Trfase_major"/>
</dbReference>
<keyword evidence="14" id="KW-0812">Transmembrane</keyword>
<evidence type="ECO:0000256" key="11">
    <source>
        <dbReference type="ARBA" id="ARBA00041066"/>
    </source>
</evidence>
<evidence type="ECO:0000256" key="9">
    <source>
        <dbReference type="ARBA" id="ARBA00023098"/>
    </source>
</evidence>
<evidence type="ECO:0000256" key="7">
    <source>
        <dbReference type="ARBA" id="ARBA00022898"/>
    </source>
</evidence>
<dbReference type="EMBL" id="CAEY01000775">
    <property type="status" value="NOT_ANNOTATED_CDS"/>
    <property type="molecule type" value="Genomic_DNA"/>
</dbReference>
<dbReference type="InterPro" id="IPR015424">
    <property type="entry name" value="PyrdxlP-dep_Trfase"/>
</dbReference>
<dbReference type="GO" id="GO:0004758">
    <property type="term" value="F:serine C-palmitoyltransferase activity"/>
    <property type="evidence" value="ECO:0007669"/>
    <property type="project" value="UniProtKB-EC"/>
</dbReference>
<dbReference type="InterPro" id="IPR050087">
    <property type="entry name" value="AON_synthase_class-II"/>
</dbReference>
<dbReference type="EnsemblMetazoa" id="tetur02g00360.1">
    <property type="protein sequence ID" value="tetur02g00360.1"/>
    <property type="gene ID" value="tetur02g00360"/>
</dbReference>
<keyword evidence="7" id="KW-0663">Pyridoxal phosphate</keyword>
<comment type="cofactor">
    <cofactor evidence="1">
        <name>pyridoxal 5'-phosphate</name>
        <dbReference type="ChEBI" id="CHEBI:597326"/>
    </cofactor>
</comment>
<dbReference type="AlphaFoldDB" id="T1JUB9"/>